<feature type="domain" description="DUF4395" evidence="2">
    <location>
        <begin position="4"/>
        <end position="131"/>
    </location>
</feature>
<feature type="transmembrane region" description="Helical" evidence="1">
    <location>
        <begin position="108"/>
        <end position="130"/>
    </location>
</feature>
<accession>A0A372ZK90</accession>
<keyword evidence="1" id="KW-0812">Transmembrane</keyword>
<proteinExistence type="predicted"/>
<gene>
    <name evidence="3" type="ORF">DR950_38230</name>
</gene>
<evidence type="ECO:0000313" key="3">
    <source>
        <dbReference type="EMBL" id="RGD56141.1"/>
    </source>
</evidence>
<dbReference type="AlphaFoldDB" id="A0A372ZK90"/>
<evidence type="ECO:0000259" key="2">
    <source>
        <dbReference type="Pfam" id="PF14340"/>
    </source>
</evidence>
<keyword evidence="1" id="KW-0472">Membrane</keyword>
<protein>
    <submittedName>
        <fullName evidence="3">DUF4395 domain-containing protein</fullName>
    </submittedName>
</protein>
<dbReference type="Pfam" id="PF14340">
    <property type="entry name" value="DUF4395"/>
    <property type="match status" value="1"/>
</dbReference>
<dbReference type="InterPro" id="IPR025508">
    <property type="entry name" value="DUF4395"/>
</dbReference>
<keyword evidence="1" id="KW-1133">Transmembrane helix</keyword>
<dbReference type="Proteomes" id="UP000263377">
    <property type="component" value="Unassembled WGS sequence"/>
</dbReference>
<keyword evidence="4" id="KW-1185">Reference proteome</keyword>
<reference evidence="3 4" key="1">
    <citation type="submission" date="2018-08" db="EMBL/GenBank/DDBJ databases">
        <title>Diversity &amp; Physiological Properties of Lignin-Decomposing Actinobacteria from Soil.</title>
        <authorList>
            <person name="Roh S.G."/>
            <person name="Kim S.B."/>
        </authorList>
    </citation>
    <scope>NUCLEOTIDE SEQUENCE [LARGE SCALE GENOMIC DNA]</scope>
    <source>
        <strain evidence="3 4">MMS17-GH009</strain>
    </source>
</reference>
<organism evidence="3 4">
    <name type="scientific">Kitasatospora xanthocidica</name>
    <dbReference type="NCBI Taxonomy" id="83382"/>
    <lineage>
        <taxon>Bacteria</taxon>
        <taxon>Bacillati</taxon>
        <taxon>Actinomycetota</taxon>
        <taxon>Actinomycetes</taxon>
        <taxon>Kitasatosporales</taxon>
        <taxon>Streptomycetaceae</taxon>
        <taxon>Kitasatospora</taxon>
    </lineage>
</organism>
<feature type="transmembrane region" description="Helical" evidence="1">
    <location>
        <begin position="81"/>
        <end position="102"/>
    </location>
</feature>
<dbReference type="PROSITE" id="PS51257">
    <property type="entry name" value="PROKAR_LIPOPROTEIN"/>
    <property type="match status" value="1"/>
</dbReference>
<name>A0A372ZK90_9ACTN</name>
<evidence type="ECO:0000313" key="4">
    <source>
        <dbReference type="Proteomes" id="UP000263377"/>
    </source>
</evidence>
<evidence type="ECO:0000256" key="1">
    <source>
        <dbReference type="SAM" id="Phobius"/>
    </source>
</evidence>
<dbReference type="EMBL" id="QVIG01000002">
    <property type="protein sequence ID" value="RGD56141.1"/>
    <property type="molecule type" value="Genomic_DNA"/>
</dbReference>
<comment type="caution">
    <text evidence="3">The sequence shown here is derived from an EMBL/GenBank/DDBJ whole genome shotgun (WGS) entry which is preliminary data.</text>
</comment>
<dbReference type="RefSeq" id="WP_049656482.1">
    <property type="nucleotide sequence ID" value="NZ_QVIG01000002.1"/>
</dbReference>
<sequence>MQTDPRGPRLAAALTAIVLALVLATGSCPLLGAQTLVFALGSFGGLRLAPYVRLFQALVLPRLAPPSATEDERPLRLDQGVLMVFAAVGTLGYCTEVTWLGVMGASTALTAAFANAVFGYSVGCELYPLVRHAQGRLTSRA</sequence>